<proteinExistence type="predicted"/>
<name>A0A1I2JN10_9ACTN</name>
<dbReference type="Proteomes" id="UP000199645">
    <property type="component" value="Unassembled WGS sequence"/>
</dbReference>
<feature type="region of interest" description="Disordered" evidence="1">
    <location>
        <begin position="1"/>
        <end position="22"/>
    </location>
</feature>
<organism evidence="2 3">
    <name type="scientific">Actinoplanes philippinensis</name>
    <dbReference type="NCBI Taxonomy" id="35752"/>
    <lineage>
        <taxon>Bacteria</taxon>
        <taxon>Bacillati</taxon>
        <taxon>Actinomycetota</taxon>
        <taxon>Actinomycetes</taxon>
        <taxon>Micromonosporales</taxon>
        <taxon>Micromonosporaceae</taxon>
        <taxon>Actinoplanes</taxon>
    </lineage>
</organism>
<sequence length="74" mass="8128">MSEDPIDEPATAMTADRVKTRSPRTVTGAGALDVHHVNQERTFATPSARNRLPVIFSAVPLRSRYGVTPPRWNG</sequence>
<evidence type="ECO:0000256" key="1">
    <source>
        <dbReference type="SAM" id="MobiDB-lite"/>
    </source>
</evidence>
<dbReference type="AlphaFoldDB" id="A0A1I2JN10"/>
<gene>
    <name evidence="2" type="ORF">SAMN05421541_113102</name>
</gene>
<dbReference type="EMBL" id="FONV01000013">
    <property type="protein sequence ID" value="SFF55974.1"/>
    <property type="molecule type" value="Genomic_DNA"/>
</dbReference>
<accession>A0A1I2JN10</accession>
<protein>
    <submittedName>
        <fullName evidence="2">Uncharacterized protein</fullName>
    </submittedName>
</protein>
<reference evidence="2 3" key="1">
    <citation type="submission" date="2016-10" db="EMBL/GenBank/DDBJ databases">
        <authorList>
            <person name="de Groot N.N."/>
        </authorList>
    </citation>
    <scope>NUCLEOTIDE SEQUENCE [LARGE SCALE GENOMIC DNA]</scope>
    <source>
        <strain evidence="2 3">DSM 43019</strain>
    </source>
</reference>
<keyword evidence="3" id="KW-1185">Reference proteome</keyword>
<evidence type="ECO:0000313" key="3">
    <source>
        <dbReference type="Proteomes" id="UP000199645"/>
    </source>
</evidence>
<evidence type="ECO:0000313" key="2">
    <source>
        <dbReference type="EMBL" id="SFF55974.1"/>
    </source>
</evidence>